<dbReference type="KEGG" id="mma:MM_3193"/>
<evidence type="ECO:0000313" key="1">
    <source>
        <dbReference type="EMBL" id="AAM32889.1"/>
    </source>
</evidence>
<reference evidence="1 2" key="1">
    <citation type="journal article" date="2002" name="J. Mol. Microbiol. Biotechnol.">
        <title>The genome of Methanosarcina mazei: evidence for lateral gene transfer between Bacteria and Archaea.</title>
        <authorList>
            <person name="Deppenmeier U."/>
            <person name="Johann A."/>
            <person name="Hartsch T."/>
            <person name="Merkl R."/>
            <person name="Schmitz R.A."/>
            <person name="Martinez-Arias R."/>
            <person name="Henne A."/>
            <person name="Wiezer A."/>
            <person name="Baumer S."/>
            <person name="Jacobi C."/>
            <person name="Bruggemann H."/>
            <person name="Lienard T."/>
            <person name="Christmann A."/>
            <person name="Bomeke M."/>
            <person name="Steckel S."/>
            <person name="Bhattacharyya A."/>
            <person name="Lykidis A."/>
            <person name="Overbeek R."/>
            <person name="Klenk H.P."/>
            <person name="Gunsalus R.P."/>
            <person name="Fritz H.J."/>
            <person name="Gottschalk G."/>
        </authorList>
    </citation>
    <scope>NUCLEOTIDE SEQUENCE [LARGE SCALE GENOMIC DNA]</scope>
    <source>
        <strain evidence="2">ATCC BAA-159 / DSM 3647 / Goe1 / Go1 / JCM 11833 / OCM 88</strain>
    </source>
</reference>
<protein>
    <submittedName>
        <fullName evidence="1">Hypothetical membrane associated protein</fullName>
    </submittedName>
</protein>
<dbReference type="HOGENOM" id="CLU_195190_0_0_2"/>
<name>Q8PS89_METMA</name>
<sequence length="70" mass="7664">MNLSYILFYINQIEVTRMNCSELKEGQVLVCEGCGFELKVVNACGEACCSTDACCIGNITCCGEPMKIKQ</sequence>
<organism evidence="1 2">
    <name type="scientific">Methanosarcina mazei (strain ATCC BAA-159 / DSM 3647 / Goe1 / Go1 / JCM 11833 / OCM 88)</name>
    <name type="common">Methanosarcina frisia</name>
    <dbReference type="NCBI Taxonomy" id="192952"/>
    <lineage>
        <taxon>Archaea</taxon>
        <taxon>Methanobacteriati</taxon>
        <taxon>Methanobacteriota</taxon>
        <taxon>Stenosarchaea group</taxon>
        <taxon>Methanomicrobia</taxon>
        <taxon>Methanosarcinales</taxon>
        <taxon>Methanosarcinaceae</taxon>
        <taxon>Methanosarcina</taxon>
    </lineage>
</organism>
<dbReference type="Proteomes" id="UP000000595">
    <property type="component" value="Chromosome"/>
</dbReference>
<proteinExistence type="predicted"/>
<dbReference type="eggNOG" id="arCOG03971">
    <property type="taxonomic scope" value="Archaea"/>
</dbReference>
<dbReference type="PATRIC" id="fig|192952.21.peg.3708"/>
<dbReference type="EMBL" id="AE008384">
    <property type="protein sequence ID" value="AAM32889.1"/>
    <property type="molecule type" value="Genomic_DNA"/>
</dbReference>
<accession>Q8PS89</accession>
<evidence type="ECO:0000313" key="2">
    <source>
        <dbReference type="Proteomes" id="UP000000595"/>
    </source>
</evidence>
<gene>
    <name evidence="1" type="ordered locus">MM_3193</name>
</gene>
<dbReference type="AlphaFoldDB" id="Q8PS89"/>